<comment type="caution">
    <text evidence="2">The sequence shown here is derived from an EMBL/GenBank/DDBJ whole genome shotgun (WGS) entry which is preliminary data.</text>
</comment>
<dbReference type="Pfam" id="PF06772">
    <property type="entry name" value="LtrA"/>
    <property type="match status" value="1"/>
</dbReference>
<feature type="transmembrane region" description="Helical" evidence="1">
    <location>
        <begin position="113"/>
        <end position="132"/>
    </location>
</feature>
<reference evidence="3" key="1">
    <citation type="journal article" date="2019" name="Int. J. Syst. Evol. Microbiol.">
        <title>The Global Catalogue of Microorganisms (GCM) 10K type strain sequencing project: providing services to taxonomists for standard genome sequencing and annotation.</title>
        <authorList>
            <consortium name="The Broad Institute Genomics Platform"/>
            <consortium name="The Broad Institute Genome Sequencing Center for Infectious Disease"/>
            <person name="Wu L."/>
            <person name="Ma J."/>
        </authorList>
    </citation>
    <scope>NUCLEOTIDE SEQUENCE [LARGE SCALE GENOMIC DNA]</scope>
    <source>
        <strain evidence="3">ZS-35-S2</strain>
    </source>
</reference>
<feature type="transmembrane region" description="Helical" evidence="1">
    <location>
        <begin position="47"/>
        <end position="66"/>
    </location>
</feature>
<feature type="transmembrane region" description="Helical" evidence="1">
    <location>
        <begin position="281"/>
        <end position="302"/>
    </location>
</feature>
<keyword evidence="3" id="KW-1185">Reference proteome</keyword>
<protein>
    <submittedName>
        <fullName evidence="2">Low temperature requirement protein A</fullName>
    </submittedName>
</protein>
<evidence type="ECO:0000313" key="3">
    <source>
        <dbReference type="Proteomes" id="UP001596203"/>
    </source>
</evidence>
<accession>A0ABW1K8L3</accession>
<evidence type="ECO:0000313" key="2">
    <source>
        <dbReference type="EMBL" id="MFC6016628.1"/>
    </source>
</evidence>
<keyword evidence="1" id="KW-1133">Transmembrane helix</keyword>
<dbReference type="Proteomes" id="UP001596203">
    <property type="component" value="Unassembled WGS sequence"/>
</dbReference>
<sequence length="396" mass="42050">MRRIHRPTIALADETHRVTPFEIFFDLVFVFAFTRVISFMADEPTTLALGRGLLLLALLWWSWSAYTWLGNQARADVGVVRAGAIAAMAAIFVVALVVPDSFAHAPGRLDGPLTLALAYLVVRVLYVCTYLFAAAGEPALRRQLLLDSITQTVASVPLLVGALLGGTPQLLLWIAVLVIDWGGGQVASRYGGWRLRSPGYFAERHGLVFIIALGESIVSVEIGIGTAPVDAPTLAATLLGFAMTVCLWLLYFESVAPVTRRQLELLHGAPRARLARDAHSLLHFPLIAGVIYVALGIEQVLARLSDPEGGSPSAPLGWVALVALYGGVACYLGGQVAVGWRTVRAGSVVQLGGAGLALLLLPVARVLPPLAALGLITTLLAALTLYGSVAGNRESR</sequence>
<evidence type="ECO:0000256" key="1">
    <source>
        <dbReference type="SAM" id="Phobius"/>
    </source>
</evidence>
<keyword evidence="1" id="KW-0812">Transmembrane</keyword>
<name>A0ABW1K8L3_9ACTN</name>
<feature type="transmembrane region" description="Helical" evidence="1">
    <location>
        <begin position="78"/>
        <end position="98"/>
    </location>
</feature>
<feature type="transmembrane region" description="Helical" evidence="1">
    <location>
        <begin position="233"/>
        <end position="252"/>
    </location>
</feature>
<dbReference type="PANTHER" id="PTHR36840:SF1">
    <property type="entry name" value="BLL5714 PROTEIN"/>
    <property type="match status" value="1"/>
</dbReference>
<feature type="transmembrane region" description="Helical" evidence="1">
    <location>
        <begin position="21"/>
        <end position="41"/>
    </location>
</feature>
<feature type="transmembrane region" description="Helical" evidence="1">
    <location>
        <begin position="314"/>
        <end position="333"/>
    </location>
</feature>
<dbReference type="InterPro" id="IPR010640">
    <property type="entry name" value="Low_temperature_requirement_A"/>
</dbReference>
<proteinExistence type="predicted"/>
<gene>
    <name evidence="2" type="ORF">ACFP2T_10490</name>
</gene>
<dbReference type="EMBL" id="JBHSPR010000008">
    <property type="protein sequence ID" value="MFC6016628.1"/>
    <property type="molecule type" value="Genomic_DNA"/>
</dbReference>
<feature type="transmembrane region" description="Helical" evidence="1">
    <location>
        <begin position="370"/>
        <end position="389"/>
    </location>
</feature>
<dbReference type="RefSeq" id="WP_377420197.1">
    <property type="nucleotide sequence ID" value="NZ_JBHSPR010000008.1"/>
</dbReference>
<dbReference type="PANTHER" id="PTHR36840">
    <property type="entry name" value="BLL5714 PROTEIN"/>
    <property type="match status" value="1"/>
</dbReference>
<feature type="transmembrane region" description="Helical" evidence="1">
    <location>
        <begin position="345"/>
        <end position="364"/>
    </location>
</feature>
<keyword evidence="1" id="KW-0472">Membrane</keyword>
<organism evidence="2 3">
    <name type="scientific">Plantactinospora solaniradicis</name>
    <dbReference type="NCBI Taxonomy" id="1723736"/>
    <lineage>
        <taxon>Bacteria</taxon>
        <taxon>Bacillati</taxon>
        <taxon>Actinomycetota</taxon>
        <taxon>Actinomycetes</taxon>
        <taxon>Micromonosporales</taxon>
        <taxon>Micromonosporaceae</taxon>
        <taxon>Plantactinospora</taxon>
    </lineage>
</organism>